<evidence type="ECO:0000256" key="1">
    <source>
        <dbReference type="SAM" id="Phobius"/>
    </source>
</evidence>
<keyword evidence="1" id="KW-1133">Transmembrane helix</keyword>
<dbReference type="InterPro" id="IPR048136">
    <property type="entry name" value="STM3941-like"/>
</dbReference>
<feature type="transmembrane region" description="Helical" evidence="1">
    <location>
        <begin position="12"/>
        <end position="30"/>
    </location>
</feature>
<dbReference type="EMBL" id="JBHUPB010000015">
    <property type="protein sequence ID" value="MFD2969942.1"/>
    <property type="molecule type" value="Genomic_DNA"/>
</dbReference>
<keyword evidence="3" id="KW-1185">Reference proteome</keyword>
<dbReference type="NCBIfam" id="NF041635">
    <property type="entry name" value="STM3941_fam"/>
    <property type="match status" value="1"/>
</dbReference>
<keyword evidence="1" id="KW-0472">Membrane</keyword>
<protein>
    <submittedName>
        <fullName evidence="2">STM3941 family protein</fullName>
    </submittedName>
</protein>
<evidence type="ECO:0000313" key="3">
    <source>
        <dbReference type="Proteomes" id="UP001597525"/>
    </source>
</evidence>
<organism evidence="2 3">
    <name type="scientific">Sphingobacterium bambusae</name>
    <dbReference type="NCBI Taxonomy" id="662858"/>
    <lineage>
        <taxon>Bacteria</taxon>
        <taxon>Pseudomonadati</taxon>
        <taxon>Bacteroidota</taxon>
        <taxon>Sphingobacteriia</taxon>
        <taxon>Sphingobacteriales</taxon>
        <taxon>Sphingobacteriaceae</taxon>
        <taxon>Sphingobacterium</taxon>
    </lineage>
</organism>
<sequence length="181" mass="20862">MEYVFFNLKRKIVLSFGSLIFITLGAWMMLKPSSFHSSVVHSNFFIFLVGAMSFLFFFCTYVLMSYKFLFKKTALIITDEGFYDFSNLASAGFIDWGQVKSIGQRQDQSMTMISIQLHAPSDFIEATRDPIAKFFMRLNYKGSGTPVLLPMVALHIYVDDLESLLAKRFEAYKERTARLRS</sequence>
<dbReference type="Proteomes" id="UP001597525">
    <property type="component" value="Unassembled WGS sequence"/>
</dbReference>
<evidence type="ECO:0000313" key="2">
    <source>
        <dbReference type="EMBL" id="MFD2969942.1"/>
    </source>
</evidence>
<reference evidence="3" key="1">
    <citation type="journal article" date="2019" name="Int. J. Syst. Evol. Microbiol.">
        <title>The Global Catalogue of Microorganisms (GCM) 10K type strain sequencing project: providing services to taxonomists for standard genome sequencing and annotation.</title>
        <authorList>
            <consortium name="The Broad Institute Genomics Platform"/>
            <consortium name="The Broad Institute Genome Sequencing Center for Infectious Disease"/>
            <person name="Wu L."/>
            <person name="Ma J."/>
        </authorList>
    </citation>
    <scope>NUCLEOTIDE SEQUENCE [LARGE SCALE GENOMIC DNA]</scope>
    <source>
        <strain evidence="3">KCTC 22814</strain>
    </source>
</reference>
<feature type="transmembrane region" description="Helical" evidence="1">
    <location>
        <begin position="42"/>
        <end position="63"/>
    </location>
</feature>
<keyword evidence="1" id="KW-0812">Transmembrane</keyword>
<comment type="caution">
    <text evidence="2">The sequence shown here is derived from an EMBL/GenBank/DDBJ whole genome shotgun (WGS) entry which is preliminary data.</text>
</comment>
<name>A0ABW6BKY5_9SPHI</name>
<proteinExistence type="predicted"/>
<gene>
    <name evidence="2" type="ORF">ACFS7Y_21310</name>
</gene>
<accession>A0ABW6BKY5</accession>
<dbReference type="RefSeq" id="WP_320183427.1">
    <property type="nucleotide sequence ID" value="NZ_CP138332.1"/>
</dbReference>